<evidence type="ECO:0000313" key="1">
    <source>
        <dbReference type="EMBL" id="CAB4140993.1"/>
    </source>
</evidence>
<organism evidence="1">
    <name type="scientific">uncultured Caudovirales phage</name>
    <dbReference type="NCBI Taxonomy" id="2100421"/>
    <lineage>
        <taxon>Viruses</taxon>
        <taxon>Duplodnaviria</taxon>
        <taxon>Heunggongvirae</taxon>
        <taxon>Uroviricota</taxon>
        <taxon>Caudoviricetes</taxon>
        <taxon>Peduoviridae</taxon>
        <taxon>Maltschvirus</taxon>
        <taxon>Maltschvirus maltsch</taxon>
    </lineage>
</organism>
<gene>
    <name evidence="1" type="ORF">UFOVP399_62</name>
</gene>
<proteinExistence type="predicted"/>
<protein>
    <submittedName>
        <fullName evidence="1">Uncharacterized protein</fullName>
    </submittedName>
</protein>
<sequence length="114" mass="12464">MTPKNNRALSAAAKMIAKGHTYREAATTHGVSIANLHRFCALRRIASKNGPHRRRGTGAKPETLKAANLVKRGFTYREACQIAGASVSAVYQFMAVRAENPKRKPGRFTQEKAA</sequence>
<name>A0A6J5M686_9CAUD</name>
<reference evidence="1" key="1">
    <citation type="submission" date="2020-04" db="EMBL/GenBank/DDBJ databases">
        <authorList>
            <person name="Chiriac C."/>
            <person name="Salcher M."/>
            <person name="Ghai R."/>
            <person name="Kavagutti S V."/>
        </authorList>
    </citation>
    <scope>NUCLEOTIDE SEQUENCE</scope>
</reference>
<dbReference type="EMBL" id="LR796383">
    <property type="protein sequence ID" value="CAB4140993.1"/>
    <property type="molecule type" value="Genomic_DNA"/>
</dbReference>
<accession>A0A6J5M686</accession>